<keyword evidence="3" id="KW-1185">Reference proteome</keyword>
<sequence>MQQDSADSFYKLRSAYDTDLAVIPEMVDSALAHFFMKQLWKPMTLEIRIVPEIQNRRNMTIIIGDKKSMHIEENKYLRPCVCKRQREEEIQKLRIHMAFNEIRKRWNEINSGGTNTAWPYGHDQSMHYLNIPRSSSSTSTARPIITPTQSRSTSFSRRSDRCHDRCHCYSYAMSLLIND</sequence>
<organism evidence="4">
    <name type="scientific">Onchocerca ochengi</name>
    <name type="common">Filarial nematode worm</name>
    <dbReference type="NCBI Taxonomy" id="42157"/>
    <lineage>
        <taxon>Eukaryota</taxon>
        <taxon>Metazoa</taxon>
        <taxon>Ecdysozoa</taxon>
        <taxon>Nematoda</taxon>
        <taxon>Chromadorea</taxon>
        <taxon>Rhabditida</taxon>
        <taxon>Spirurina</taxon>
        <taxon>Spiruromorpha</taxon>
        <taxon>Filarioidea</taxon>
        <taxon>Onchocercidae</taxon>
        <taxon>Onchocerca</taxon>
    </lineage>
</organism>
<proteinExistence type="predicted"/>
<feature type="region of interest" description="Disordered" evidence="1">
    <location>
        <begin position="133"/>
        <end position="156"/>
    </location>
</feature>
<accession>A0A182EJL0</accession>
<dbReference type="OrthoDB" id="5793435at2759"/>
<name>A0A182EJL0_ONCOC</name>
<dbReference type="WBParaSite" id="nOo.2.0.1.t08295-RA">
    <property type="protein sequence ID" value="nOo.2.0.1.t08295-RA"/>
    <property type="gene ID" value="nOo.2.0.1.g08295"/>
</dbReference>
<reference evidence="2 3" key="2">
    <citation type="submission" date="2018-08" db="EMBL/GenBank/DDBJ databases">
        <authorList>
            <person name="Laetsch R D."/>
            <person name="Stevens L."/>
            <person name="Kumar S."/>
            <person name="Blaxter L. M."/>
        </authorList>
    </citation>
    <scope>NUCLEOTIDE SEQUENCE [LARGE SCALE GENOMIC DNA]</scope>
</reference>
<dbReference type="EMBL" id="UYRW01003392">
    <property type="protein sequence ID" value="VDK88880.1"/>
    <property type="molecule type" value="Genomic_DNA"/>
</dbReference>
<evidence type="ECO:0000313" key="2">
    <source>
        <dbReference type="EMBL" id="VDK88880.1"/>
    </source>
</evidence>
<dbReference type="AlphaFoldDB" id="A0A182EJL0"/>
<evidence type="ECO:0000313" key="3">
    <source>
        <dbReference type="Proteomes" id="UP000271087"/>
    </source>
</evidence>
<evidence type="ECO:0000256" key="1">
    <source>
        <dbReference type="SAM" id="MobiDB-lite"/>
    </source>
</evidence>
<dbReference type="Proteomes" id="UP000271087">
    <property type="component" value="Unassembled WGS sequence"/>
</dbReference>
<protein>
    <submittedName>
        <fullName evidence="4">Reverse transcriptase domain-containing protein</fullName>
    </submittedName>
</protein>
<gene>
    <name evidence="2" type="ORF">NOO_LOCUS8295</name>
</gene>
<reference evidence="4" key="1">
    <citation type="submission" date="2016-06" db="UniProtKB">
        <authorList>
            <consortium name="WormBaseParasite"/>
        </authorList>
    </citation>
    <scope>IDENTIFICATION</scope>
</reference>
<evidence type="ECO:0000313" key="4">
    <source>
        <dbReference type="WBParaSite" id="nOo.2.0.1.t08295-RA"/>
    </source>
</evidence>